<dbReference type="Proteomes" id="UP000245466">
    <property type="component" value="Unassembled WGS sequence"/>
</dbReference>
<evidence type="ECO:0000313" key="1">
    <source>
        <dbReference type="EMBL" id="PVY41373.1"/>
    </source>
</evidence>
<comment type="caution">
    <text evidence="1">The sequence shown here is derived from an EMBL/GenBank/DDBJ whole genome shotgun (WGS) entry which is preliminary data.</text>
</comment>
<dbReference type="PANTHER" id="PTHR36436">
    <property type="entry name" value="SLL5081 PROTEIN"/>
    <property type="match status" value="1"/>
</dbReference>
<organism evidence="1 2">
    <name type="scientific">Pontibacter virosus</name>
    <dbReference type="NCBI Taxonomy" id="1765052"/>
    <lineage>
        <taxon>Bacteria</taxon>
        <taxon>Pseudomonadati</taxon>
        <taxon>Bacteroidota</taxon>
        <taxon>Cytophagia</taxon>
        <taxon>Cytophagales</taxon>
        <taxon>Hymenobacteraceae</taxon>
        <taxon>Pontibacter</taxon>
    </lineage>
</organism>
<dbReference type="PANTHER" id="PTHR36436:SF6">
    <property type="entry name" value="SLL5081 PROTEIN"/>
    <property type="match status" value="1"/>
</dbReference>
<reference evidence="1 2" key="1">
    <citation type="submission" date="2018-04" db="EMBL/GenBank/DDBJ databases">
        <title>Genomic Encyclopedia of Type Strains, Phase IV (KMG-IV): sequencing the most valuable type-strain genomes for metagenomic binning, comparative biology and taxonomic classification.</title>
        <authorList>
            <person name="Goeker M."/>
        </authorList>
    </citation>
    <scope>NUCLEOTIDE SEQUENCE [LARGE SCALE GENOMIC DNA]</scope>
    <source>
        <strain evidence="1 2">DSM 100231</strain>
    </source>
</reference>
<dbReference type="InterPro" id="IPR015315">
    <property type="entry name" value="DUF1963"/>
</dbReference>
<dbReference type="Gene3D" id="2.30.320.10">
    <property type="entry name" value="YwqG-like"/>
    <property type="match status" value="1"/>
</dbReference>
<dbReference type="InterPro" id="IPR035948">
    <property type="entry name" value="YwqG-like_sf"/>
</dbReference>
<gene>
    <name evidence="1" type="ORF">C8E01_105302</name>
</gene>
<dbReference type="RefSeq" id="WP_165820615.1">
    <property type="nucleotide sequence ID" value="NZ_QEKI01000005.1"/>
</dbReference>
<name>A0A2U1AY78_9BACT</name>
<protein>
    <submittedName>
        <fullName evidence="1">Uncharacterized protein YwqG</fullName>
    </submittedName>
</protein>
<proteinExistence type="predicted"/>
<dbReference type="SUPFAM" id="SSF103032">
    <property type="entry name" value="Hypothetical protein YwqG"/>
    <property type="match status" value="1"/>
</dbReference>
<dbReference type="AlphaFoldDB" id="A0A2U1AY78"/>
<accession>A0A2U1AY78</accession>
<dbReference type="EMBL" id="QEKI01000005">
    <property type="protein sequence ID" value="PVY41373.1"/>
    <property type="molecule type" value="Genomic_DNA"/>
</dbReference>
<keyword evidence="2" id="KW-1185">Reference proteome</keyword>
<dbReference type="Pfam" id="PF09234">
    <property type="entry name" value="DUF1963"/>
    <property type="match status" value="1"/>
</dbReference>
<evidence type="ECO:0000313" key="2">
    <source>
        <dbReference type="Proteomes" id="UP000245466"/>
    </source>
</evidence>
<sequence>MNIEELKRRLNASGLGKYFDSLQPALRNTIRLYQTEADDSDIGIGQTKIGGKPDLPKGITWVTETNTIETTEKKFLIFSSKKQETITKPLSFIAQINLTEVSKFDKDGLLPKSGMLYFFYSAEQEAWGFDYKDKNKFKVIYWNGDLFELRRNDFPSDLPAYSCFKPCSVEIKSEISLPSYGHEVYGDFEEEEDDKFWEEVYDDGNLNKLLGYSDNIQNDMELECELVTNGLYCGDPSGYNDPRAKELEPNAKNWRLLLQIDSNEENGMMWGDVGRLYFWIKKDDLLNQNFDKSWFSLQCC</sequence>